<evidence type="ECO:0000256" key="8">
    <source>
        <dbReference type="ARBA" id="ARBA00055318"/>
    </source>
</evidence>
<dbReference type="InterPro" id="IPR010036">
    <property type="entry name" value="MDP_1_eu_arc"/>
</dbReference>
<dbReference type="InterPro" id="IPR023214">
    <property type="entry name" value="HAD_sf"/>
</dbReference>
<dbReference type="InterPro" id="IPR010033">
    <property type="entry name" value="HAD_SF_ppase_IIIC"/>
</dbReference>
<accession>A0A1W4WSN3</accession>
<dbReference type="SFLD" id="SFLDS00003">
    <property type="entry name" value="Haloacid_Dehalogenase"/>
    <property type="match status" value="1"/>
</dbReference>
<dbReference type="Proteomes" id="UP000192223">
    <property type="component" value="Unplaced"/>
</dbReference>
<dbReference type="RefSeq" id="XP_018323153.1">
    <property type="nucleotide sequence ID" value="XM_018467651.2"/>
</dbReference>
<evidence type="ECO:0000256" key="4">
    <source>
        <dbReference type="ARBA" id="ARBA00022801"/>
    </source>
</evidence>
<dbReference type="GO" id="GO:0046872">
    <property type="term" value="F:metal ion binding"/>
    <property type="evidence" value="ECO:0007669"/>
    <property type="project" value="UniProtKB-KW"/>
</dbReference>
<dbReference type="STRING" id="224129.A0A1W4WSN3"/>
<keyword evidence="5" id="KW-0460">Magnesium</keyword>
<evidence type="ECO:0000256" key="7">
    <source>
        <dbReference type="ARBA" id="ARBA00051722"/>
    </source>
</evidence>
<dbReference type="FunFam" id="3.40.50.1000:FF:000127">
    <property type="entry name" value="Magnesium-dependent phosphatase 1"/>
    <property type="match status" value="1"/>
</dbReference>
<dbReference type="GO" id="GO:0003993">
    <property type="term" value="F:acid phosphatase activity"/>
    <property type="evidence" value="ECO:0007669"/>
    <property type="project" value="TreeGrafter"/>
</dbReference>
<dbReference type="GO" id="GO:0004725">
    <property type="term" value="F:protein tyrosine phosphatase activity"/>
    <property type="evidence" value="ECO:0007669"/>
    <property type="project" value="UniProtKB-EC"/>
</dbReference>
<evidence type="ECO:0000256" key="1">
    <source>
        <dbReference type="ARBA" id="ARBA00001946"/>
    </source>
</evidence>
<dbReference type="SFLD" id="SFLDG01131">
    <property type="entry name" value="C1.5.2:_MDP_Like"/>
    <property type="match status" value="1"/>
</dbReference>
<dbReference type="InParanoid" id="A0A1W4WSN3"/>
<dbReference type="GeneID" id="108735612"/>
<dbReference type="PANTHER" id="PTHR17901">
    <property type="entry name" value="MAGNESIUM-DEPENDENT PHOSPHATASE 1 MDP1"/>
    <property type="match status" value="1"/>
</dbReference>
<gene>
    <name evidence="11" type="primary">LOC108735612</name>
</gene>
<dbReference type="OrthoDB" id="2865258at2759"/>
<comment type="function">
    <text evidence="8">Magnesium-dependent phosphatase which may act as a tyrosine phosphatase.</text>
</comment>
<dbReference type="SFLD" id="SFLDG01129">
    <property type="entry name" value="C1.5:_HAD__Beta-PGM__Phosphata"/>
    <property type="match status" value="1"/>
</dbReference>
<dbReference type="NCBIfam" id="TIGR01685">
    <property type="entry name" value="MDP-1"/>
    <property type="match status" value="1"/>
</dbReference>
<evidence type="ECO:0000256" key="6">
    <source>
        <dbReference type="ARBA" id="ARBA00022912"/>
    </source>
</evidence>
<evidence type="ECO:0000256" key="5">
    <source>
        <dbReference type="ARBA" id="ARBA00022842"/>
    </source>
</evidence>
<keyword evidence="6" id="KW-0904">Protein phosphatase</keyword>
<keyword evidence="3" id="KW-0479">Metal-binding</keyword>
<sequence>MGNKKPKLIAFDLDYTLWPFWVDTHVTPPFRKTAQNNIMDAVGSKVSCYPEVPQVLKQLSEDGYKLAAASRTGEIHGAFQLLDLFGWNKYFNYKEIYPGSKVKHFNQFRKQSGIEFKDMLFFDDEHRNIADLERIGVVSILVKNGVNKNVVEQGLAEYARRQK</sequence>
<comment type="catalytic activity">
    <reaction evidence="7">
        <text>O-phospho-L-tyrosyl-[protein] + H2O = L-tyrosyl-[protein] + phosphate</text>
        <dbReference type="Rhea" id="RHEA:10684"/>
        <dbReference type="Rhea" id="RHEA-COMP:10136"/>
        <dbReference type="Rhea" id="RHEA-COMP:20101"/>
        <dbReference type="ChEBI" id="CHEBI:15377"/>
        <dbReference type="ChEBI" id="CHEBI:43474"/>
        <dbReference type="ChEBI" id="CHEBI:46858"/>
        <dbReference type="ChEBI" id="CHEBI:61978"/>
        <dbReference type="EC" id="3.1.3.48"/>
    </reaction>
</comment>
<evidence type="ECO:0000313" key="11">
    <source>
        <dbReference type="RefSeq" id="XP_018323153.1"/>
    </source>
</evidence>
<dbReference type="NCBIfam" id="TIGR01681">
    <property type="entry name" value="HAD-SF-IIIC"/>
    <property type="match status" value="1"/>
</dbReference>
<dbReference type="PANTHER" id="PTHR17901:SF14">
    <property type="entry name" value="MAGNESIUM-DEPENDENT PHOSPHATASE 1"/>
    <property type="match status" value="1"/>
</dbReference>
<keyword evidence="4" id="KW-0378">Hydrolase</keyword>
<comment type="cofactor">
    <cofactor evidence="1">
        <name>Mg(2+)</name>
        <dbReference type="ChEBI" id="CHEBI:18420"/>
    </cofactor>
</comment>
<dbReference type="InterPro" id="IPR036412">
    <property type="entry name" value="HAD-like_sf"/>
</dbReference>
<evidence type="ECO:0000256" key="2">
    <source>
        <dbReference type="ARBA" id="ARBA00013064"/>
    </source>
</evidence>
<evidence type="ECO:0000256" key="3">
    <source>
        <dbReference type="ARBA" id="ARBA00022723"/>
    </source>
</evidence>
<dbReference type="InterPro" id="IPR035679">
    <property type="entry name" value="MDP-1_euk"/>
</dbReference>
<proteinExistence type="predicted"/>
<dbReference type="SUPFAM" id="SSF56784">
    <property type="entry name" value="HAD-like"/>
    <property type="match status" value="1"/>
</dbReference>
<organism evidence="10 11">
    <name type="scientific">Agrilus planipennis</name>
    <name type="common">Emerald ash borer</name>
    <name type="synonym">Agrilus marcopoli</name>
    <dbReference type="NCBI Taxonomy" id="224129"/>
    <lineage>
        <taxon>Eukaryota</taxon>
        <taxon>Metazoa</taxon>
        <taxon>Ecdysozoa</taxon>
        <taxon>Arthropoda</taxon>
        <taxon>Hexapoda</taxon>
        <taxon>Insecta</taxon>
        <taxon>Pterygota</taxon>
        <taxon>Neoptera</taxon>
        <taxon>Endopterygota</taxon>
        <taxon>Coleoptera</taxon>
        <taxon>Polyphaga</taxon>
        <taxon>Elateriformia</taxon>
        <taxon>Buprestoidea</taxon>
        <taxon>Buprestidae</taxon>
        <taxon>Agrilinae</taxon>
        <taxon>Agrilus</taxon>
    </lineage>
</organism>
<name>A0A1W4WSN3_AGRPL</name>
<dbReference type="Gene3D" id="3.40.50.1000">
    <property type="entry name" value="HAD superfamily/HAD-like"/>
    <property type="match status" value="1"/>
</dbReference>
<dbReference type="AlphaFoldDB" id="A0A1W4WSN3"/>
<dbReference type="KEGG" id="apln:108735612"/>
<evidence type="ECO:0000256" key="9">
    <source>
        <dbReference type="ARBA" id="ARBA00069981"/>
    </source>
</evidence>
<evidence type="ECO:0000313" key="10">
    <source>
        <dbReference type="Proteomes" id="UP000192223"/>
    </source>
</evidence>
<dbReference type="CDD" id="cd07501">
    <property type="entry name" value="HAD_MDP-1_like"/>
    <property type="match status" value="1"/>
</dbReference>
<dbReference type="Pfam" id="PF12689">
    <property type="entry name" value="Acid_PPase"/>
    <property type="match status" value="1"/>
</dbReference>
<reference evidence="11" key="1">
    <citation type="submission" date="2025-08" db="UniProtKB">
        <authorList>
            <consortium name="RefSeq"/>
        </authorList>
    </citation>
    <scope>IDENTIFICATION</scope>
    <source>
        <tissue evidence="11">Entire body</tissue>
    </source>
</reference>
<keyword evidence="10" id="KW-1185">Reference proteome</keyword>
<dbReference type="EC" id="3.1.3.48" evidence="2"/>
<protein>
    <recommendedName>
        <fullName evidence="9">Magnesium-dependent phosphatase 1</fullName>
        <ecNumber evidence="2">3.1.3.48</ecNumber>
    </recommendedName>
</protein>